<sequence length="106" mass="11208">MKLRKNTKFHCQCVHKRKVVAITFKLLRLAGNVVRTHLLTLSNCGAGTCIVAILPRGVEIGRFLLLSLSLLDGITTIFGDGAGGGDRGGSPGCALCGRDDEATDNL</sequence>
<protein>
    <submittedName>
        <fullName evidence="1">Uncharacterized protein</fullName>
    </submittedName>
</protein>
<proteinExistence type="predicted"/>
<evidence type="ECO:0000313" key="1">
    <source>
        <dbReference type="EMBL" id="VDM85514.1"/>
    </source>
</evidence>
<keyword evidence="2" id="KW-1185">Reference proteome</keyword>
<dbReference type="EMBL" id="UYYB01141372">
    <property type="protein sequence ID" value="VDM85514.1"/>
    <property type="molecule type" value="Genomic_DNA"/>
</dbReference>
<evidence type="ECO:0000313" key="2">
    <source>
        <dbReference type="Proteomes" id="UP000270094"/>
    </source>
</evidence>
<dbReference type="AlphaFoldDB" id="A0A3P7K2G2"/>
<reference evidence="1 2" key="1">
    <citation type="submission" date="2018-11" db="EMBL/GenBank/DDBJ databases">
        <authorList>
            <consortium name="Pathogen Informatics"/>
        </authorList>
    </citation>
    <scope>NUCLEOTIDE SEQUENCE [LARGE SCALE GENOMIC DNA]</scope>
</reference>
<accession>A0A3P7K2G2</accession>
<dbReference type="Proteomes" id="UP000270094">
    <property type="component" value="Unassembled WGS sequence"/>
</dbReference>
<gene>
    <name evidence="1" type="ORF">SVUK_LOCUS20512</name>
</gene>
<organism evidence="1 2">
    <name type="scientific">Strongylus vulgaris</name>
    <name type="common">Blood worm</name>
    <dbReference type="NCBI Taxonomy" id="40348"/>
    <lineage>
        <taxon>Eukaryota</taxon>
        <taxon>Metazoa</taxon>
        <taxon>Ecdysozoa</taxon>
        <taxon>Nematoda</taxon>
        <taxon>Chromadorea</taxon>
        <taxon>Rhabditida</taxon>
        <taxon>Rhabditina</taxon>
        <taxon>Rhabditomorpha</taxon>
        <taxon>Strongyloidea</taxon>
        <taxon>Strongylidae</taxon>
        <taxon>Strongylus</taxon>
    </lineage>
</organism>
<name>A0A3P7K2G2_STRVU</name>